<evidence type="ECO:0000313" key="1">
    <source>
        <dbReference type="EMBL" id="KAK5108208.1"/>
    </source>
</evidence>
<dbReference type="EMBL" id="JAVRRL010000092">
    <property type="protein sequence ID" value="KAK5108208.1"/>
    <property type="molecule type" value="Genomic_DNA"/>
</dbReference>
<dbReference type="Proteomes" id="UP001310890">
    <property type="component" value="Unassembled WGS sequence"/>
</dbReference>
<sequence>MTPTLTTEALVQRTLLNIRTLHTKHESTPRIDRQYRNVVTMFARMRKLVQEERSTTNHTIKSQDPGTTSLFMALPSELRNEVFQWLALGTSLTLIPAKSRKQPKPVSPLLVCRQWYREYHSTLLANARLSIGVTSHFDFGAVITYLDGLSEANAGALAANKRLRTVVSITQVPDSLDLENLHTWLTYRCYGTEKLDEPHKTRTATAEARQRSITIHYSALPKPSMMATGFANNNVNMKIALLSSMIRMIPRLGGKDVNKLEKGKMMVDLTRCKEELMGIVRSDEERKLQTDFSGSDALEDIRRQFLPLQLR</sequence>
<comment type="caution">
    <text evidence="1">The sequence shown here is derived from an EMBL/GenBank/DDBJ whole genome shotgun (WGS) entry which is preliminary data.</text>
</comment>
<evidence type="ECO:0008006" key="3">
    <source>
        <dbReference type="Google" id="ProtNLM"/>
    </source>
</evidence>
<name>A0AAN7YN49_9PEZI</name>
<evidence type="ECO:0000313" key="2">
    <source>
        <dbReference type="Proteomes" id="UP001310890"/>
    </source>
</evidence>
<protein>
    <recommendedName>
        <fullName evidence="3">F-box domain-containing protein</fullName>
    </recommendedName>
</protein>
<proteinExistence type="predicted"/>
<accession>A0AAN7YN49</accession>
<dbReference type="AlphaFoldDB" id="A0AAN7YN49"/>
<gene>
    <name evidence="1" type="ORF">LTR62_008664</name>
</gene>
<reference evidence="1" key="1">
    <citation type="submission" date="2023-08" db="EMBL/GenBank/DDBJ databases">
        <title>Black Yeasts Isolated from many extreme environments.</title>
        <authorList>
            <person name="Coleine C."/>
            <person name="Stajich J.E."/>
            <person name="Selbmann L."/>
        </authorList>
    </citation>
    <scope>NUCLEOTIDE SEQUENCE</scope>
    <source>
        <strain evidence="1">CCFEE 5401</strain>
    </source>
</reference>
<organism evidence="1 2">
    <name type="scientific">Meristemomyces frigidus</name>
    <dbReference type="NCBI Taxonomy" id="1508187"/>
    <lineage>
        <taxon>Eukaryota</taxon>
        <taxon>Fungi</taxon>
        <taxon>Dikarya</taxon>
        <taxon>Ascomycota</taxon>
        <taxon>Pezizomycotina</taxon>
        <taxon>Dothideomycetes</taxon>
        <taxon>Dothideomycetidae</taxon>
        <taxon>Mycosphaerellales</taxon>
        <taxon>Teratosphaeriaceae</taxon>
        <taxon>Meristemomyces</taxon>
    </lineage>
</organism>